<comment type="caution">
    <text evidence="2">The sequence shown here is derived from an EMBL/GenBank/DDBJ whole genome shotgun (WGS) entry which is preliminary data.</text>
</comment>
<dbReference type="Proteomes" id="UP001066276">
    <property type="component" value="Chromosome 11"/>
</dbReference>
<evidence type="ECO:0000313" key="2">
    <source>
        <dbReference type="EMBL" id="KAJ1088298.1"/>
    </source>
</evidence>
<reference evidence="2" key="1">
    <citation type="journal article" date="2022" name="bioRxiv">
        <title>Sequencing and chromosome-scale assembly of the giantPleurodeles waltlgenome.</title>
        <authorList>
            <person name="Brown T."/>
            <person name="Elewa A."/>
            <person name="Iarovenko S."/>
            <person name="Subramanian E."/>
            <person name="Araus A.J."/>
            <person name="Petzold A."/>
            <person name="Susuki M."/>
            <person name="Suzuki K.-i.T."/>
            <person name="Hayashi T."/>
            <person name="Toyoda A."/>
            <person name="Oliveira C."/>
            <person name="Osipova E."/>
            <person name="Leigh N.D."/>
            <person name="Simon A."/>
            <person name="Yun M.H."/>
        </authorList>
    </citation>
    <scope>NUCLEOTIDE SEQUENCE</scope>
    <source>
        <strain evidence="2">20211129_DDA</strain>
        <tissue evidence="2">Liver</tissue>
    </source>
</reference>
<accession>A0AAV7LB11</accession>
<sequence length="240" mass="25124">MEAGQGLFGWSPNCSTTLVGGTAWACLPSPLRKVVTSGPGLEAWFACPRAALQHVKESGCCGLGSRGARLPCRKGADGGLLSLPIIARACLPEALQGAQGLPPILLVLTPAPWEGGPWLPEMAMFLGSGQDGGRDRSLVCRLRLGPHQKSCSAPPETPVEIERGLPVCRGPGSALRKTQREVRCSRWSSGRARPQSGKILASGVARDNGRWSYPIGGARADRPQRASLCAVSREGGSRGG</sequence>
<protein>
    <submittedName>
        <fullName evidence="2">Uncharacterized protein</fullName>
    </submittedName>
</protein>
<proteinExistence type="predicted"/>
<feature type="region of interest" description="Disordered" evidence="1">
    <location>
        <begin position="215"/>
        <end position="240"/>
    </location>
</feature>
<dbReference type="EMBL" id="JANPWB010000015">
    <property type="protein sequence ID" value="KAJ1088298.1"/>
    <property type="molecule type" value="Genomic_DNA"/>
</dbReference>
<dbReference type="AlphaFoldDB" id="A0AAV7LB11"/>
<gene>
    <name evidence="2" type="ORF">NDU88_001456</name>
</gene>
<name>A0AAV7LB11_PLEWA</name>
<organism evidence="2 3">
    <name type="scientific">Pleurodeles waltl</name>
    <name type="common">Iberian ribbed newt</name>
    <dbReference type="NCBI Taxonomy" id="8319"/>
    <lineage>
        <taxon>Eukaryota</taxon>
        <taxon>Metazoa</taxon>
        <taxon>Chordata</taxon>
        <taxon>Craniata</taxon>
        <taxon>Vertebrata</taxon>
        <taxon>Euteleostomi</taxon>
        <taxon>Amphibia</taxon>
        <taxon>Batrachia</taxon>
        <taxon>Caudata</taxon>
        <taxon>Salamandroidea</taxon>
        <taxon>Salamandridae</taxon>
        <taxon>Pleurodelinae</taxon>
        <taxon>Pleurodeles</taxon>
    </lineage>
</organism>
<evidence type="ECO:0000256" key="1">
    <source>
        <dbReference type="SAM" id="MobiDB-lite"/>
    </source>
</evidence>
<evidence type="ECO:0000313" key="3">
    <source>
        <dbReference type="Proteomes" id="UP001066276"/>
    </source>
</evidence>
<keyword evidence="3" id="KW-1185">Reference proteome</keyword>